<evidence type="ECO:0000259" key="4">
    <source>
        <dbReference type="Pfam" id="PF00135"/>
    </source>
</evidence>
<comment type="caution">
    <text evidence="5">The sequence shown here is derived from an EMBL/GenBank/DDBJ whole genome shotgun (WGS) entry which is preliminary data.</text>
</comment>
<dbReference type="InterPro" id="IPR029058">
    <property type="entry name" value="AB_hydrolase_fold"/>
</dbReference>
<dbReference type="Proteomes" id="UP001194580">
    <property type="component" value="Unassembled WGS sequence"/>
</dbReference>
<comment type="similarity">
    <text evidence="1">Belongs to the type-B carboxylesterase/lipase family.</text>
</comment>
<feature type="signal peptide" evidence="3">
    <location>
        <begin position="1"/>
        <end position="22"/>
    </location>
</feature>
<proteinExistence type="inferred from homology"/>
<dbReference type="PANTHER" id="PTHR11559">
    <property type="entry name" value="CARBOXYLESTERASE"/>
    <property type="match status" value="1"/>
</dbReference>
<accession>A0AAD4DL53</accession>
<protein>
    <recommendedName>
        <fullName evidence="4">Carboxylesterase type B domain-containing protein</fullName>
    </recommendedName>
</protein>
<feature type="domain" description="Carboxylesterase type B" evidence="4">
    <location>
        <begin position="243"/>
        <end position="650"/>
    </location>
</feature>
<feature type="chain" id="PRO_5042286999" description="Carboxylesterase type B domain-containing protein" evidence="3">
    <location>
        <begin position="23"/>
        <end position="1408"/>
    </location>
</feature>
<dbReference type="InterPro" id="IPR019826">
    <property type="entry name" value="Carboxylesterase_B_AS"/>
</dbReference>
<keyword evidence="6" id="KW-1185">Reference proteome</keyword>
<dbReference type="Gene3D" id="3.40.50.1820">
    <property type="entry name" value="alpha/beta hydrolase"/>
    <property type="match status" value="3"/>
</dbReference>
<dbReference type="Pfam" id="PF00135">
    <property type="entry name" value="COesterase"/>
    <property type="match status" value="3"/>
</dbReference>
<organism evidence="5 6">
    <name type="scientific">Linnemannia exigua</name>
    <dbReference type="NCBI Taxonomy" id="604196"/>
    <lineage>
        <taxon>Eukaryota</taxon>
        <taxon>Fungi</taxon>
        <taxon>Fungi incertae sedis</taxon>
        <taxon>Mucoromycota</taxon>
        <taxon>Mortierellomycotina</taxon>
        <taxon>Mortierellomycetes</taxon>
        <taxon>Mortierellales</taxon>
        <taxon>Mortierellaceae</taxon>
        <taxon>Linnemannia</taxon>
    </lineage>
</organism>
<dbReference type="InterPro" id="IPR002018">
    <property type="entry name" value="CarbesteraseB"/>
</dbReference>
<sequence length="1408" mass="152465">MTLLTLTRLSALAIILIPLVTIQNRGTGPSSIVFAAPAAIVNELLPVFKAPLADTIDGAHILLQNDVDSATAKYSFLLLSKPRTYKDATTACQDMLDTPFTYVPGSPASRELNTLLKSNAIAQSEVVSSTNYWVLNELLFSGVGCLSLNKDTGKTEAVPCTKELPIICFNSAPPRTVLNQDTTRQVVVNTEVGAIQGFRDQNSFRFLGIRYAEAPIGKLRFAAPVPKAPFTSTFDATAFGYAGSTILFEPGNLVSRGGVVVVTINYRLGMLGFTENPAFPRSDVPGNQAIRDQILALRWVKNHIANFGGDPARVTVFGESAGAVSIRALLSAPSTWDLYTNVIGQSDPIDIPFKAPKDATEFTNYFFDALKCMSTDIECARSKQISDILAAQEEANKKMGAAQNWTTAYIIYRPTVDNDLISAEFSDLVQSGQYNTNANIMWGTTKDEAGRFLEDFIPSPYAANPGNYAQIFHGLLGTQRQETVIRSGLIEKYQSTADSQELLNYFCTAYYFYCPLQFLSRQIAAARSTSASSSNGPSPRIYNFRFDHGRSIPLIDTPDKFCGADDHICHAKDIIPIFGSGTALVPFATQTEDDARFSRQIIDRATSFAKTGNPNPTAALVGVEYSNADVTGVQWLPYDDQNSILELDLQSILYLSPTPCFLILREVFFGTSSTPTVMAPILRALTVLITVTVTIHNAGAAPTLPAAAVAGNSFEKRLMLPNAPLASDINGAHILLKNDLESVATKHAFLLLSQPRDYYAGMSACASMGDGGYIYIAGTTGANDLVDLLKTNVVAPIEVTAYSQFWVFNGIPGIFSNCLALNKNTGLTDWIPCSTTLPTVCYNSALRRTLAVQDSARQLKLNVPGVGQLQGWRDQSAFRFLGIPFAEAPVGKLRFAAPVPKAPFKTTLDATYYKDVCPQSAPSDGFGASLLSGLLNGAQESEDCLNLNVYTPSLKGQTLLPVMFYIHGGGFTSYSGSIVLFDGGNLASRGGVVTVTTNYRLGMLGFTENASAFPRSDVSGNQGIRDQILALEWTKKNIAAFGGDPDRITIFGESAGAASLRALLSAPSAFGLYTNVIGQSDPVDIPFKSRQDSAAIQSMFFLSMGCASNDLGCARSKSVGDLLDAQVKANAMMVTEQNWTTNFLVDRPTVDHDLIPGDFFELIKTGRHNTEANIMWGSTKDEAGRFVATYYPTKETITATNYGSVFAKAASLQRVNLIVNNASSLFRPNMASADPASDLFNDFFTKYFFYCPLKYFSREISKTGGKVYQFRFNHGRGIPVADAFGYCGANTGRVCHAQDVSPVFGTGAMLPLTFQVGDDARFARQIVDRWTTFAKTGNPNPTSTLVGVENSNPDVVGVNWPVYDGSSNPMLELGVESKVSSNADQAACAFMDDVLQYDFMFRNTTFVP</sequence>
<evidence type="ECO:0000256" key="3">
    <source>
        <dbReference type="SAM" id="SignalP"/>
    </source>
</evidence>
<feature type="domain" description="Carboxylesterase type B" evidence="4">
    <location>
        <begin position="186"/>
        <end position="240"/>
    </location>
</feature>
<keyword evidence="3" id="KW-0732">Signal</keyword>
<dbReference type="GO" id="GO:0016787">
    <property type="term" value="F:hydrolase activity"/>
    <property type="evidence" value="ECO:0007669"/>
    <property type="project" value="UniProtKB-KW"/>
</dbReference>
<evidence type="ECO:0000256" key="2">
    <source>
        <dbReference type="ARBA" id="ARBA00022801"/>
    </source>
</evidence>
<evidence type="ECO:0000313" key="5">
    <source>
        <dbReference type="EMBL" id="KAG0281035.1"/>
    </source>
</evidence>
<evidence type="ECO:0000313" key="6">
    <source>
        <dbReference type="Proteomes" id="UP001194580"/>
    </source>
</evidence>
<dbReference type="PROSITE" id="PS00122">
    <property type="entry name" value="CARBOXYLESTERASE_B_1"/>
    <property type="match status" value="2"/>
</dbReference>
<dbReference type="EMBL" id="JAAAIL010000035">
    <property type="protein sequence ID" value="KAG0281035.1"/>
    <property type="molecule type" value="Genomic_DNA"/>
</dbReference>
<reference evidence="5" key="1">
    <citation type="journal article" date="2020" name="Fungal Divers.">
        <title>Resolving the Mortierellaceae phylogeny through synthesis of multi-gene phylogenetics and phylogenomics.</title>
        <authorList>
            <person name="Vandepol N."/>
            <person name="Liber J."/>
            <person name="Desiro A."/>
            <person name="Na H."/>
            <person name="Kennedy M."/>
            <person name="Barry K."/>
            <person name="Grigoriev I.V."/>
            <person name="Miller A.N."/>
            <person name="O'Donnell K."/>
            <person name="Stajich J.E."/>
            <person name="Bonito G."/>
        </authorList>
    </citation>
    <scope>NUCLEOTIDE SEQUENCE</scope>
    <source>
        <strain evidence="5">NRRL 28262</strain>
    </source>
</reference>
<feature type="domain" description="Carboxylesterase type B" evidence="4">
    <location>
        <begin position="865"/>
        <end position="1390"/>
    </location>
</feature>
<evidence type="ECO:0000256" key="1">
    <source>
        <dbReference type="ARBA" id="ARBA00005964"/>
    </source>
</evidence>
<keyword evidence="2" id="KW-0378">Hydrolase</keyword>
<gene>
    <name evidence="5" type="ORF">BGZ95_007235</name>
</gene>
<name>A0AAD4DL53_9FUNG</name>
<dbReference type="SUPFAM" id="SSF53474">
    <property type="entry name" value="alpha/beta-Hydrolases"/>
    <property type="match status" value="2"/>
</dbReference>
<dbReference type="InterPro" id="IPR050309">
    <property type="entry name" value="Type-B_Carboxylest/Lipase"/>
</dbReference>